<keyword evidence="5" id="KW-1185">Reference proteome</keyword>
<proteinExistence type="inferred from homology"/>
<dbReference type="Pfam" id="PF01458">
    <property type="entry name" value="SUFBD_core"/>
    <property type="match status" value="1"/>
</dbReference>
<reference evidence="4 5" key="1">
    <citation type="submission" date="2019-03" db="EMBL/GenBank/DDBJ databases">
        <title>Genomics of glacier-inhabiting Cryobacterium strains.</title>
        <authorList>
            <person name="Liu Q."/>
            <person name="Xin Y.-H."/>
        </authorList>
    </citation>
    <scope>NUCLEOTIDE SEQUENCE [LARGE SCALE GENOMIC DNA]</scope>
    <source>
        <strain evidence="4 5">MDT1-3</strain>
    </source>
</reference>
<dbReference type="PANTHER" id="PTHR43575">
    <property type="entry name" value="PROTEIN ABCI7, CHLOROPLASTIC"/>
    <property type="match status" value="1"/>
</dbReference>
<sequence>MTAEKVPVRAAGGVLADLSPKRDGHDLGWLAEARLNALEWVGKNGFPSRKDEDWKYTALDEILAVPFVAAGAGPGRRATLDLINKAAIDLGGPRLVFVNGHFSPEFSRLTGLPSGAVVTTLAAVLATSPDRLKPFLGHTPGEHHAFAAFNDVFAEDGAFIHLTNDTIVDDPIQLVFFSETEGVPLMTSPRSVIIADSGSRATIVETYAGFPGDVYCTNVVTEVVLAENARIEHYKVQNEPTTAFHLALLEVRQARNSQFASRSVMLGSSVARHEIRVLLGGVEAEVSLDGIYLPQGEQVHDNTIFVDHVAANCTSHQLYKGVLDDHGHGVFNGHIMVRHGADGTDANQKNKNLLLSDRAQVDTRPRLEIYTDDVKCTHGAAVGQMDDEALLYLRTRGLPLESARGLLVYAFVQEMVDRIELEPLRASLEALVSTRFGTAAHRAQQ</sequence>
<evidence type="ECO:0000259" key="3">
    <source>
        <dbReference type="Pfam" id="PF19295"/>
    </source>
</evidence>
<dbReference type="NCBIfam" id="TIGR01981">
    <property type="entry name" value="sufD"/>
    <property type="match status" value="1"/>
</dbReference>
<feature type="domain" description="SUF system FeS cluster assembly SufBD N-terminal" evidence="3">
    <location>
        <begin position="28"/>
        <end position="174"/>
    </location>
</feature>
<dbReference type="PANTHER" id="PTHR43575:SF1">
    <property type="entry name" value="PROTEIN ABCI7, CHLOROPLASTIC"/>
    <property type="match status" value="1"/>
</dbReference>
<comment type="caution">
    <text evidence="4">The sequence shown here is derived from an EMBL/GenBank/DDBJ whole genome shotgun (WGS) entry which is preliminary data.</text>
</comment>
<protein>
    <submittedName>
        <fullName evidence="4">Fe-S cluster assembly protein SufD</fullName>
    </submittedName>
</protein>
<dbReference type="SUPFAM" id="SSF101960">
    <property type="entry name" value="Stabilizer of iron transporter SufD"/>
    <property type="match status" value="1"/>
</dbReference>
<name>A0A4R8WXE4_9MICO</name>
<dbReference type="InterPro" id="IPR037284">
    <property type="entry name" value="SUF_FeS_clus_asmbl_SufBD_sf"/>
</dbReference>
<comment type="similarity">
    <text evidence="1">Belongs to the iron-sulfur cluster assembly SufBD family.</text>
</comment>
<dbReference type="Proteomes" id="UP000298412">
    <property type="component" value="Unassembled WGS sequence"/>
</dbReference>
<dbReference type="AlphaFoldDB" id="A0A4R8WXE4"/>
<evidence type="ECO:0000256" key="1">
    <source>
        <dbReference type="ARBA" id="ARBA00043967"/>
    </source>
</evidence>
<dbReference type="InterPro" id="IPR045595">
    <property type="entry name" value="SufBD_N"/>
</dbReference>
<dbReference type="InterPro" id="IPR000825">
    <property type="entry name" value="SUF_FeS_clus_asmbl_SufBD_core"/>
</dbReference>
<evidence type="ECO:0000313" key="5">
    <source>
        <dbReference type="Proteomes" id="UP000298412"/>
    </source>
</evidence>
<dbReference type="Pfam" id="PF19295">
    <property type="entry name" value="SufBD_N"/>
    <property type="match status" value="1"/>
</dbReference>
<dbReference type="InterPro" id="IPR055346">
    <property type="entry name" value="Fe-S_cluster_assembly_SufBD"/>
</dbReference>
<evidence type="ECO:0000259" key="2">
    <source>
        <dbReference type="Pfam" id="PF01458"/>
    </source>
</evidence>
<gene>
    <name evidence="4" type="primary">sufD</name>
    <name evidence="4" type="ORF">E3O19_00660</name>
</gene>
<dbReference type="OrthoDB" id="9803529at2"/>
<organism evidence="4 5">
    <name type="scientific">Cryobacterium algoritolerans</name>
    <dbReference type="NCBI Taxonomy" id="1259184"/>
    <lineage>
        <taxon>Bacteria</taxon>
        <taxon>Bacillati</taxon>
        <taxon>Actinomycetota</taxon>
        <taxon>Actinomycetes</taxon>
        <taxon>Micrococcales</taxon>
        <taxon>Microbacteriaceae</taxon>
        <taxon>Cryobacterium</taxon>
    </lineage>
</organism>
<dbReference type="EMBL" id="SOFP01000006">
    <property type="protein sequence ID" value="TFC20985.1"/>
    <property type="molecule type" value="Genomic_DNA"/>
</dbReference>
<dbReference type="GO" id="GO:0016226">
    <property type="term" value="P:iron-sulfur cluster assembly"/>
    <property type="evidence" value="ECO:0007669"/>
    <property type="project" value="InterPro"/>
</dbReference>
<evidence type="ECO:0000313" key="4">
    <source>
        <dbReference type="EMBL" id="TFC20985.1"/>
    </source>
</evidence>
<dbReference type="InterPro" id="IPR011542">
    <property type="entry name" value="SUF_FeS_clus_asmbl_SufD"/>
</dbReference>
<feature type="domain" description="SUF system FeS cluster assembly SufBD core" evidence="2">
    <location>
        <begin position="185"/>
        <end position="411"/>
    </location>
</feature>
<accession>A0A4R8WXE4</accession>